<keyword evidence="1 3" id="KW-0479">Metal-binding</keyword>
<dbReference type="InterPro" id="IPR001130">
    <property type="entry name" value="TatD-like"/>
</dbReference>
<name>A0A2G6KIN7_9BACT</name>
<dbReference type="InterPro" id="IPR018228">
    <property type="entry name" value="DNase_TatD-rel_CS"/>
</dbReference>
<dbReference type="InterPro" id="IPR032466">
    <property type="entry name" value="Metal_Hydrolase"/>
</dbReference>
<evidence type="ECO:0000256" key="1">
    <source>
        <dbReference type="ARBA" id="ARBA00022723"/>
    </source>
</evidence>
<organism evidence="4 5">
    <name type="scientific">candidate division KSB3 bacterium</name>
    <dbReference type="NCBI Taxonomy" id="2044937"/>
    <lineage>
        <taxon>Bacteria</taxon>
        <taxon>candidate division KSB3</taxon>
    </lineage>
</organism>
<accession>A0A2G6KIN7</accession>
<dbReference type="FunFam" id="3.20.20.140:FF:000005">
    <property type="entry name" value="TatD family hydrolase"/>
    <property type="match status" value="1"/>
</dbReference>
<reference evidence="4 5" key="1">
    <citation type="submission" date="2017-10" db="EMBL/GenBank/DDBJ databases">
        <title>Novel microbial diversity and functional potential in the marine mammal oral microbiome.</title>
        <authorList>
            <person name="Dudek N.K."/>
            <person name="Sun C.L."/>
            <person name="Burstein D."/>
            <person name="Kantor R.S."/>
            <person name="Aliaga Goltsman D.S."/>
            <person name="Bik E.M."/>
            <person name="Thomas B.C."/>
            <person name="Banfield J.F."/>
            <person name="Relman D.A."/>
        </authorList>
    </citation>
    <scope>NUCLEOTIDE SEQUENCE [LARGE SCALE GENOMIC DNA]</scope>
    <source>
        <strain evidence="4">DOLJORAL78_47_16</strain>
    </source>
</reference>
<dbReference type="PANTHER" id="PTHR46124">
    <property type="entry name" value="D-AMINOACYL-TRNA DEACYLASE"/>
    <property type="match status" value="1"/>
</dbReference>
<keyword evidence="2 4" id="KW-0378">Hydrolase</keyword>
<dbReference type="Pfam" id="PF01026">
    <property type="entry name" value="TatD_DNase"/>
    <property type="match status" value="1"/>
</dbReference>
<evidence type="ECO:0000313" key="4">
    <source>
        <dbReference type="EMBL" id="PIE35515.1"/>
    </source>
</evidence>
<evidence type="ECO:0000256" key="2">
    <source>
        <dbReference type="ARBA" id="ARBA00022801"/>
    </source>
</evidence>
<dbReference type="GO" id="GO:0046872">
    <property type="term" value="F:metal ion binding"/>
    <property type="evidence" value="ECO:0007669"/>
    <property type="project" value="UniProtKB-KW"/>
</dbReference>
<dbReference type="CDD" id="cd01310">
    <property type="entry name" value="TatD_DNAse"/>
    <property type="match status" value="1"/>
</dbReference>
<feature type="binding site" evidence="3">
    <location>
        <position position="204"/>
    </location>
    <ligand>
        <name>a divalent metal cation</name>
        <dbReference type="ChEBI" id="CHEBI:60240"/>
        <label>1</label>
    </ligand>
</feature>
<feature type="binding site" evidence="3">
    <location>
        <position position="154"/>
    </location>
    <ligand>
        <name>a divalent metal cation</name>
        <dbReference type="ChEBI" id="CHEBI:60240"/>
        <label>2</label>
    </ligand>
</feature>
<feature type="binding site" evidence="3">
    <location>
        <position position="6"/>
    </location>
    <ligand>
        <name>a divalent metal cation</name>
        <dbReference type="ChEBI" id="CHEBI:60240"/>
        <label>1</label>
    </ligand>
</feature>
<proteinExistence type="predicted"/>
<feature type="binding site" evidence="3">
    <location>
        <position position="129"/>
    </location>
    <ligand>
        <name>a divalent metal cation</name>
        <dbReference type="ChEBI" id="CHEBI:60240"/>
        <label>2</label>
    </ligand>
</feature>
<dbReference type="PIRSF" id="PIRSF005902">
    <property type="entry name" value="DNase_TatD"/>
    <property type="match status" value="1"/>
</dbReference>
<dbReference type="InterPro" id="IPR015991">
    <property type="entry name" value="TatD/YcfH-like"/>
</dbReference>
<sequence length="255" mass="28449">MLTDSHAHLTMFTAGSDRETVMQNAEKAGIGRILTIGTTLEDSQQCLDIARQYPQVLATAGVHPHEVKDVELAACLDTLKALAKDELVVAIGEIGLDFYYNLSPKDMQQEFFRRQLELALELHLPVVIHDRDAHDETLSIVEDVDVSSVGGIFHCFSGDLTMAERVRELGFLISIAGPVTFKKPGHLPEIAARLPLESLLIETDCPYLAPVPFRGKRNEPAYVRYTAKKVAEFRGISLDEVTERTSQNFVDLFRR</sequence>
<dbReference type="Proteomes" id="UP000230821">
    <property type="component" value="Unassembled WGS sequence"/>
</dbReference>
<dbReference type="PROSITE" id="PS01090">
    <property type="entry name" value="TATD_2"/>
    <property type="match status" value="1"/>
</dbReference>
<dbReference type="AlphaFoldDB" id="A0A2G6KIN7"/>
<feature type="binding site" evidence="3">
    <location>
        <position position="93"/>
    </location>
    <ligand>
        <name>a divalent metal cation</name>
        <dbReference type="ChEBI" id="CHEBI:60240"/>
        <label>1</label>
    </ligand>
</feature>
<evidence type="ECO:0000313" key="5">
    <source>
        <dbReference type="Proteomes" id="UP000230821"/>
    </source>
</evidence>
<feature type="binding site" evidence="3">
    <location>
        <position position="8"/>
    </location>
    <ligand>
        <name>a divalent metal cation</name>
        <dbReference type="ChEBI" id="CHEBI:60240"/>
        <label>1</label>
    </ligand>
</feature>
<gene>
    <name evidence="4" type="ORF">CSA56_03990</name>
</gene>
<protein>
    <submittedName>
        <fullName evidence="4">Hydrolase TatD</fullName>
    </submittedName>
</protein>
<dbReference type="PANTHER" id="PTHR46124:SF2">
    <property type="entry name" value="D-AMINOACYL-TRNA DEACYLASE"/>
    <property type="match status" value="1"/>
</dbReference>
<comment type="caution">
    <text evidence="4">The sequence shown here is derived from an EMBL/GenBank/DDBJ whole genome shotgun (WGS) entry which is preliminary data.</text>
</comment>
<dbReference type="EMBL" id="PDSK01000041">
    <property type="protein sequence ID" value="PIE35515.1"/>
    <property type="molecule type" value="Genomic_DNA"/>
</dbReference>
<evidence type="ECO:0000256" key="3">
    <source>
        <dbReference type="PIRSR" id="PIRSR005902-1"/>
    </source>
</evidence>
<dbReference type="Gene3D" id="3.20.20.140">
    <property type="entry name" value="Metal-dependent hydrolases"/>
    <property type="match status" value="1"/>
</dbReference>
<dbReference type="SUPFAM" id="SSF51556">
    <property type="entry name" value="Metallo-dependent hydrolases"/>
    <property type="match status" value="1"/>
</dbReference>
<dbReference type="GO" id="GO:0005829">
    <property type="term" value="C:cytosol"/>
    <property type="evidence" value="ECO:0007669"/>
    <property type="project" value="TreeGrafter"/>
</dbReference>
<dbReference type="GO" id="GO:0016788">
    <property type="term" value="F:hydrolase activity, acting on ester bonds"/>
    <property type="evidence" value="ECO:0007669"/>
    <property type="project" value="InterPro"/>
</dbReference>
<dbReference type="NCBIfam" id="TIGR00010">
    <property type="entry name" value="YchF/TatD family DNA exonuclease"/>
    <property type="match status" value="1"/>
</dbReference>
<dbReference type="GO" id="GO:0004536">
    <property type="term" value="F:DNA nuclease activity"/>
    <property type="evidence" value="ECO:0007669"/>
    <property type="project" value="InterPro"/>
</dbReference>